<evidence type="ECO:0000259" key="2">
    <source>
        <dbReference type="PROSITE" id="PS50113"/>
    </source>
</evidence>
<feature type="domain" description="GGDEF" evidence="4">
    <location>
        <begin position="518"/>
        <end position="651"/>
    </location>
</feature>
<dbReference type="Gene3D" id="3.20.20.450">
    <property type="entry name" value="EAL domain"/>
    <property type="match status" value="1"/>
</dbReference>
<dbReference type="SMART" id="SM00086">
    <property type="entry name" value="PAC"/>
    <property type="match status" value="3"/>
</dbReference>
<feature type="domain" description="EAL" evidence="3">
    <location>
        <begin position="660"/>
        <end position="914"/>
    </location>
</feature>
<dbReference type="InterPro" id="IPR013655">
    <property type="entry name" value="PAS_fold_3"/>
</dbReference>
<comment type="caution">
    <text evidence="5">The sequence shown here is derived from an EMBL/GenBank/DDBJ whole genome shotgun (WGS) entry which is preliminary data.</text>
</comment>
<sequence length="919" mass="104242">MTQHEDIQFTHEGLIQAVLTHGILLNPDQRCMEVHGNARQCLQRPDWHQQPVDQVLHAELASEYHRLLDELQHIQSASVHGPHLTLIPLFETGWMVLRIKTEVQERRRESTALNAAKPPEKPFDAAVGLVYLSAEMTIQYANQAFADLTGFAGTDQQEALQTLIHDLFPQVSDAQREQIHTFQDAAGQLQEGLFTLKAIQDAHGTLLRYILQLQLVSGRPEVQELQQQEERWRYALESIGDGVWDWDVSRDHFYLSSTWFQMIGSEMPRTPQSLQCWLQSLHPEDQGTAMKALQQCVQQDPSACQVELRVRHADGAALWMLARGKVVSRDTSGVAMRLVGTLTDITHLKNTELELQRMSERIQLATRTVGIGVWEWNIEQNRMVWDQHMLDIYGVTLDQFEQNTLTAWDQRLHPEDAARVLQEVDWALAGVKPFETEYRIVRPDGIERVIRSSASVVRGSNGQPLRFLGVDWDITAHKQAEELIQYQTHHDTLTGLPNRKLFVELLEASMKEHQSNNRICAVLFINLDRFKDVNDSLGHEAGDMLLKEVAARLKLCVRESDLVARVGGDEFTVLLTGLEDSTQVGNISERILGILSHPYQIKQKPFLASASIGISLYPADAQDPEELIGAADQAMSVAKGEGKNCWRVFTSSMLQATRERRTVIADFTLALKRQEFEVYYQPILSYDHPETLKAEALLRWKHPQKGMISPGVFIPLAEEVGLIHALGDWCLKRVLQDQQNWQAEGLPCPVIAINTSAKQFTHDEVARKWLKALQDFGASSDQLIMEITESLLLQQQSEVVGQLKILRDAGIRIALDDFGTGYSSLSYLSSFELDYLKIDRSFVQGIVQNSKDEAVTDAIIAMAHKLGLQVVAEGVETLDQEEVLRRQHCDFAQGYHYARPMPEAQFREFFTRRQLASQQ</sequence>
<feature type="domain" description="PAC" evidence="2">
    <location>
        <begin position="434"/>
        <end position="486"/>
    </location>
</feature>
<dbReference type="Pfam" id="PF13188">
    <property type="entry name" value="PAS_8"/>
    <property type="match status" value="1"/>
</dbReference>
<dbReference type="SUPFAM" id="SSF55073">
    <property type="entry name" value="Nucleotide cyclase"/>
    <property type="match status" value="1"/>
</dbReference>
<proteinExistence type="predicted"/>
<dbReference type="RefSeq" id="WP_189008230.1">
    <property type="nucleotide sequence ID" value="NZ_BMOD01000035.1"/>
</dbReference>
<accession>A0ABQ2DFH1</accession>
<keyword evidence="6" id="KW-1185">Reference proteome</keyword>
<dbReference type="SMART" id="SM00052">
    <property type="entry name" value="EAL"/>
    <property type="match status" value="1"/>
</dbReference>
<dbReference type="PANTHER" id="PTHR44757:SF2">
    <property type="entry name" value="BIOFILM ARCHITECTURE MAINTENANCE PROTEIN MBAA"/>
    <property type="match status" value="1"/>
</dbReference>
<dbReference type="Pfam" id="PF00563">
    <property type="entry name" value="EAL"/>
    <property type="match status" value="1"/>
</dbReference>
<evidence type="ECO:0000313" key="5">
    <source>
        <dbReference type="EMBL" id="GGJ56228.1"/>
    </source>
</evidence>
<dbReference type="CDD" id="cd01948">
    <property type="entry name" value="EAL"/>
    <property type="match status" value="1"/>
</dbReference>
<dbReference type="SUPFAM" id="SSF55785">
    <property type="entry name" value="PYP-like sensor domain (PAS domain)"/>
    <property type="match status" value="2"/>
</dbReference>
<dbReference type="Gene3D" id="3.30.450.20">
    <property type="entry name" value="PAS domain"/>
    <property type="match status" value="2"/>
</dbReference>
<evidence type="ECO:0000259" key="4">
    <source>
        <dbReference type="PROSITE" id="PS50887"/>
    </source>
</evidence>
<name>A0ABQ2DFH1_9DEIO</name>
<dbReference type="InterPro" id="IPR035919">
    <property type="entry name" value="EAL_sf"/>
</dbReference>
<dbReference type="EMBL" id="BMOD01000035">
    <property type="protein sequence ID" value="GGJ56228.1"/>
    <property type="molecule type" value="Genomic_DNA"/>
</dbReference>
<dbReference type="InterPro" id="IPR000160">
    <property type="entry name" value="GGDEF_dom"/>
</dbReference>
<dbReference type="PROSITE" id="PS50113">
    <property type="entry name" value="PAC"/>
    <property type="match status" value="2"/>
</dbReference>
<dbReference type="NCBIfam" id="TIGR00254">
    <property type="entry name" value="GGDEF"/>
    <property type="match status" value="1"/>
</dbReference>
<evidence type="ECO:0008006" key="7">
    <source>
        <dbReference type="Google" id="ProtNLM"/>
    </source>
</evidence>
<dbReference type="PROSITE" id="PS50887">
    <property type="entry name" value="GGDEF"/>
    <property type="match status" value="1"/>
</dbReference>
<evidence type="ECO:0000313" key="6">
    <source>
        <dbReference type="Proteomes" id="UP000632222"/>
    </source>
</evidence>
<protein>
    <recommendedName>
        <fullName evidence="7">Diguanylate cyclase</fullName>
    </recommendedName>
</protein>
<dbReference type="SMART" id="SM00267">
    <property type="entry name" value="GGDEF"/>
    <property type="match status" value="1"/>
</dbReference>
<feature type="domain" description="PAC" evidence="2">
    <location>
        <begin position="304"/>
        <end position="357"/>
    </location>
</feature>
<dbReference type="PROSITE" id="PS50112">
    <property type="entry name" value="PAS"/>
    <property type="match status" value="1"/>
</dbReference>
<dbReference type="InterPro" id="IPR052155">
    <property type="entry name" value="Biofilm_reg_signaling"/>
</dbReference>
<dbReference type="CDD" id="cd01949">
    <property type="entry name" value="GGDEF"/>
    <property type="match status" value="1"/>
</dbReference>
<dbReference type="Gene3D" id="3.30.70.270">
    <property type="match status" value="1"/>
</dbReference>
<dbReference type="NCBIfam" id="TIGR00229">
    <property type="entry name" value="sensory_box"/>
    <property type="match status" value="2"/>
</dbReference>
<feature type="domain" description="PAS" evidence="1">
    <location>
        <begin position="228"/>
        <end position="300"/>
    </location>
</feature>
<dbReference type="InterPro" id="IPR029787">
    <property type="entry name" value="Nucleotide_cyclase"/>
</dbReference>
<dbReference type="InterPro" id="IPR000700">
    <property type="entry name" value="PAS-assoc_C"/>
</dbReference>
<dbReference type="InterPro" id="IPR001610">
    <property type="entry name" value="PAC"/>
</dbReference>
<gene>
    <name evidence="5" type="ORF">GCM10008938_47990</name>
</gene>
<dbReference type="InterPro" id="IPR035965">
    <property type="entry name" value="PAS-like_dom_sf"/>
</dbReference>
<evidence type="ECO:0000259" key="3">
    <source>
        <dbReference type="PROSITE" id="PS50883"/>
    </source>
</evidence>
<dbReference type="Pfam" id="PF00990">
    <property type="entry name" value="GGDEF"/>
    <property type="match status" value="1"/>
</dbReference>
<dbReference type="Pfam" id="PF08447">
    <property type="entry name" value="PAS_3"/>
    <property type="match status" value="2"/>
</dbReference>
<dbReference type="Proteomes" id="UP000632222">
    <property type="component" value="Unassembled WGS sequence"/>
</dbReference>
<dbReference type="InterPro" id="IPR001633">
    <property type="entry name" value="EAL_dom"/>
</dbReference>
<organism evidence="5 6">
    <name type="scientific">Deinococcus roseus</name>
    <dbReference type="NCBI Taxonomy" id="392414"/>
    <lineage>
        <taxon>Bacteria</taxon>
        <taxon>Thermotogati</taxon>
        <taxon>Deinococcota</taxon>
        <taxon>Deinococci</taxon>
        <taxon>Deinococcales</taxon>
        <taxon>Deinococcaceae</taxon>
        <taxon>Deinococcus</taxon>
    </lineage>
</organism>
<dbReference type="CDD" id="cd00130">
    <property type="entry name" value="PAS"/>
    <property type="match status" value="2"/>
</dbReference>
<dbReference type="InterPro" id="IPR000014">
    <property type="entry name" value="PAS"/>
</dbReference>
<dbReference type="Gene3D" id="2.10.70.100">
    <property type="match status" value="1"/>
</dbReference>
<reference evidence="6" key="1">
    <citation type="journal article" date="2019" name="Int. J. Syst. Evol. Microbiol.">
        <title>The Global Catalogue of Microorganisms (GCM) 10K type strain sequencing project: providing services to taxonomists for standard genome sequencing and annotation.</title>
        <authorList>
            <consortium name="The Broad Institute Genomics Platform"/>
            <consortium name="The Broad Institute Genome Sequencing Center for Infectious Disease"/>
            <person name="Wu L."/>
            <person name="Ma J."/>
        </authorList>
    </citation>
    <scope>NUCLEOTIDE SEQUENCE [LARGE SCALE GENOMIC DNA]</scope>
    <source>
        <strain evidence="6">JCM 14370</strain>
    </source>
</reference>
<dbReference type="InterPro" id="IPR043128">
    <property type="entry name" value="Rev_trsase/Diguanyl_cyclase"/>
</dbReference>
<dbReference type="SUPFAM" id="SSF141868">
    <property type="entry name" value="EAL domain-like"/>
    <property type="match status" value="1"/>
</dbReference>
<dbReference type="SMART" id="SM00091">
    <property type="entry name" value="PAS"/>
    <property type="match status" value="3"/>
</dbReference>
<evidence type="ECO:0000259" key="1">
    <source>
        <dbReference type="PROSITE" id="PS50112"/>
    </source>
</evidence>
<dbReference type="PROSITE" id="PS50883">
    <property type="entry name" value="EAL"/>
    <property type="match status" value="1"/>
</dbReference>
<dbReference type="PANTHER" id="PTHR44757">
    <property type="entry name" value="DIGUANYLATE CYCLASE DGCP"/>
    <property type="match status" value="1"/>
</dbReference>